<name>A0ABT0A9H6_9SPHN</name>
<proteinExistence type="predicted"/>
<organism evidence="4 5">
    <name type="scientific">Novosphingobium mangrovi</name>
    <name type="common">ex Hu et al. 2023</name>
    <dbReference type="NCBI Taxonomy" id="2930094"/>
    <lineage>
        <taxon>Bacteria</taxon>
        <taxon>Pseudomonadati</taxon>
        <taxon>Pseudomonadota</taxon>
        <taxon>Alphaproteobacteria</taxon>
        <taxon>Sphingomonadales</taxon>
        <taxon>Sphingomonadaceae</taxon>
        <taxon>Novosphingobium</taxon>
    </lineage>
</organism>
<evidence type="ECO:0000256" key="1">
    <source>
        <dbReference type="SAM" id="MobiDB-lite"/>
    </source>
</evidence>
<keyword evidence="2" id="KW-1133">Transmembrane helix</keyword>
<evidence type="ECO:0008006" key="6">
    <source>
        <dbReference type="Google" id="ProtNLM"/>
    </source>
</evidence>
<keyword evidence="3" id="KW-0732">Signal</keyword>
<dbReference type="Proteomes" id="UP001162802">
    <property type="component" value="Unassembled WGS sequence"/>
</dbReference>
<evidence type="ECO:0000256" key="3">
    <source>
        <dbReference type="SAM" id="SignalP"/>
    </source>
</evidence>
<reference evidence="4" key="1">
    <citation type="submission" date="2022-03" db="EMBL/GenBank/DDBJ databases">
        <title>Identification of a novel bacterium isolated from mangrove sediments.</title>
        <authorList>
            <person name="Pan X."/>
        </authorList>
    </citation>
    <scope>NUCLEOTIDE SEQUENCE</scope>
    <source>
        <strain evidence="4">B2637</strain>
    </source>
</reference>
<evidence type="ECO:0000313" key="5">
    <source>
        <dbReference type="Proteomes" id="UP001162802"/>
    </source>
</evidence>
<gene>
    <name evidence="4" type="ORF">MTR65_04040</name>
</gene>
<protein>
    <recommendedName>
        <fullName evidence="6">DUF3153 domain-containing protein</fullName>
    </recommendedName>
</protein>
<feature type="transmembrane region" description="Helical" evidence="2">
    <location>
        <begin position="234"/>
        <end position="255"/>
    </location>
</feature>
<comment type="caution">
    <text evidence="4">The sequence shown here is derived from an EMBL/GenBank/DDBJ whole genome shotgun (WGS) entry which is preliminary data.</text>
</comment>
<sequence>MAFTRHIPSLALVLALSACNEAAMEGATPSSMPSDVPEEALMAPADPGETAFCDVAGRRMTLEDCADLTSAMEQARQGTAAFNVPEELMRDETVNIRLSIGFPAETPPDEPEEGMSLRPRTPQEELAGQPGTIETYTPIVGRIMRAELTGDGFHIEPMNPAEQTVSDQTATTWEWAVTPLRHGAQELALRTVVMGVTADGTRYALLPTMHIEQVRIERTAWQATMDTFRDLPEVFKVLTAVLTGATALLAAFWAFRKALRKPKDDPGKKP</sequence>
<evidence type="ECO:0000313" key="4">
    <source>
        <dbReference type="EMBL" id="MCJ1959845.1"/>
    </source>
</evidence>
<evidence type="ECO:0000256" key="2">
    <source>
        <dbReference type="SAM" id="Phobius"/>
    </source>
</evidence>
<keyword evidence="5" id="KW-1185">Reference proteome</keyword>
<dbReference type="RefSeq" id="WP_243797303.1">
    <property type="nucleotide sequence ID" value="NZ_JALHAT010000003.1"/>
</dbReference>
<accession>A0ABT0A9H6</accession>
<dbReference type="EMBL" id="JALHAT010000003">
    <property type="protein sequence ID" value="MCJ1959845.1"/>
    <property type="molecule type" value="Genomic_DNA"/>
</dbReference>
<keyword evidence="2" id="KW-0812">Transmembrane</keyword>
<feature type="region of interest" description="Disordered" evidence="1">
    <location>
        <begin position="101"/>
        <end position="129"/>
    </location>
</feature>
<feature type="signal peptide" evidence="3">
    <location>
        <begin position="1"/>
        <end position="22"/>
    </location>
</feature>
<feature type="chain" id="PRO_5045955759" description="DUF3153 domain-containing protein" evidence="3">
    <location>
        <begin position="23"/>
        <end position="270"/>
    </location>
</feature>
<keyword evidence="2" id="KW-0472">Membrane</keyword>
<dbReference type="PROSITE" id="PS51257">
    <property type="entry name" value="PROKAR_LIPOPROTEIN"/>
    <property type="match status" value="1"/>
</dbReference>